<sequence>MPWPEGFVTVDDLAGFGVRRVSTGSLPYRAAVHAATAVAAAVRDGRADLPGATPYQDLQARLVDYARGHGR</sequence>
<keyword evidence="2" id="KW-1185">Reference proteome</keyword>
<name>A0A1H6DVR8_9ACTN</name>
<proteinExistence type="predicted"/>
<accession>A0A1H6DVR8</accession>
<dbReference type="AlphaFoldDB" id="A0A1H6DVR8"/>
<organism evidence="1 2">
    <name type="scientific">Actinacidiphila yanglinensis</name>
    <dbReference type="NCBI Taxonomy" id="310779"/>
    <lineage>
        <taxon>Bacteria</taxon>
        <taxon>Bacillati</taxon>
        <taxon>Actinomycetota</taxon>
        <taxon>Actinomycetes</taxon>
        <taxon>Kitasatosporales</taxon>
        <taxon>Streptomycetaceae</taxon>
        <taxon>Actinacidiphila</taxon>
    </lineage>
</organism>
<gene>
    <name evidence="1" type="ORF">SAMN05216223_12083</name>
</gene>
<dbReference type="EMBL" id="FNVU01000020">
    <property type="protein sequence ID" value="SEG89437.1"/>
    <property type="molecule type" value="Genomic_DNA"/>
</dbReference>
<evidence type="ECO:0000313" key="1">
    <source>
        <dbReference type="EMBL" id="SEG89437.1"/>
    </source>
</evidence>
<protein>
    <submittedName>
        <fullName evidence="1">Uncharacterized protein</fullName>
    </submittedName>
</protein>
<dbReference type="Proteomes" id="UP000236754">
    <property type="component" value="Unassembled WGS sequence"/>
</dbReference>
<reference evidence="1 2" key="1">
    <citation type="submission" date="2016-10" db="EMBL/GenBank/DDBJ databases">
        <authorList>
            <person name="de Groot N.N."/>
        </authorList>
    </citation>
    <scope>NUCLEOTIDE SEQUENCE [LARGE SCALE GENOMIC DNA]</scope>
    <source>
        <strain evidence="1 2">CGMCC 4.2023</strain>
    </source>
</reference>
<evidence type="ECO:0000313" key="2">
    <source>
        <dbReference type="Proteomes" id="UP000236754"/>
    </source>
</evidence>